<comment type="caution">
    <text evidence="2">The sequence shown here is derived from an EMBL/GenBank/DDBJ whole genome shotgun (WGS) entry which is preliminary data.</text>
</comment>
<dbReference type="InterPro" id="IPR000485">
    <property type="entry name" value="AsnC-type_HTH_dom"/>
</dbReference>
<dbReference type="InterPro" id="IPR036390">
    <property type="entry name" value="WH_DNA-bd_sf"/>
</dbReference>
<keyword evidence="3" id="KW-1185">Reference proteome</keyword>
<dbReference type="SUPFAM" id="SSF46785">
    <property type="entry name" value="Winged helix' DNA-binding domain"/>
    <property type="match status" value="1"/>
</dbReference>
<evidence type="ECO:0000313" key="3">
    <source>
        <dbReference type="Proteomes" id="UP001589710"/>
    </source>
</evidence>
<dbReference type="Pfam" id="PF13404">
    <property type="entry name" value="HTH_AsnC-type"/>
    <property type="match status" value="1"/>
</dbReference>
<evidence type="ECO:0000259" key="1">
    <source>
        <dbReference type="Pfam" id="PF13404"/>
    </source>
</evidence>
<evidence type="ECO:0000313" key="2">
    <source>
        <dbReference type="EMBL" id="MFB9576187.1"/>
    </source>
</evidence>
<name>A0ABV5RG35_9ACTN</name>
<dbReference type="RefSeq" id="WP_345516941.1">
    <property type="nucleotide sequence ID" value="NZ_BAAAXD010000041.1"/>
</dbReference>
<dbReference type="Proteomes" id="UP001589710">
    <property type="component" value="Unassembled WGS sequence"/>
</dbReference>
<dbReference type="Gene3D" id="1.10.10.10">
    <property type="entry name" value="Winged helix-like DNA-binding domain superfamily/Winged helix DNA-binding domain"/>
    <property type="match status" value="1"/>
</dbReference>
<sequence>MSNVRSLDAADRAILLHLSQEGRLSNAELAALVGLSPAVRSTMRRDGHTLAAVRHGDAGRLRNCMSSAGGRTSWPSGDGVDGWFGEFLTMAQHLRGGVDR</sequence>
<reference evidence="2 3" key="1">
    <citation type="submission" date="2024-09" db="EMBL/GenBank/DDBJ databases">
        <authorList>
            <person name="Sun Q."/>
            <person name="Mori K."/>
        </authorList>
    </citation>
    <scope>NUCLEOTIDE SEQUENCE [LARGE SCALE GENOMIC DNA]</scope>
    <source>
        <strain evidence="2 3">JCM 3331</strain>
    </source>
</reference>
<accession>A0ABV5RG35</accession>
<organism evidence="2 3">
    <name type="scientific">Streptomyces yanii</name>
    <dbReference type="NCBI Taxonomy" id="78510"/>
    <lineage>
        <taxon>Bacteria</taxon>
        <taxon>Bacillati</taxon>
        <taxon>Actinomycetota</taxon>
        <taxon>Actinomycetes</taxon>
        <taxon>Kitasatosporales</taxon>
        <taxon>Streptomycetaceae</taxon>
        <taxon>Streptomyces</taxon>
    </lineage>
</organism>
<dbReference type="EMBL" id="JBHMCG010000123">
    <property type="protein sequence ID" value="MFB9576187.1"/>
    <property type="molecule type" value="Genomic_DNA"/>
</dbReference>
<protein>
    <submittedName>
        <fullName evidence="2">AsnC family protein</fullName>
    </submittedName>
</protein>
<dbReference type="InterPro" id="IPR036388">
    <property type="entry name" value="WH-like_DNA-bd_sf"/>
</dbReference>
<gene>
    <name evidence="2" type="ORF">ACFFTL_28860</name>
</gene>
<proteinExistence type="predicted"/>
<feature type="domain" description="HTH asnC-type" evidence="1">
    <location>
        <begin position="7"/>
        <end position="38"/>
    </location>
</feature>